<protein>
    <submittedName>
        <fullName evidence="1">Uncharacterized protein</fullName>
    </submittedName>
</protein>
<name>A0A1A7WDZ7_9TELE</name>
<reference evidence="1" key="1">
    <citation type="submission" date="2016-05" db="EMBL/GenBank/DDBJ databases">
        <authorList>
            <person name="Lavstsen T."/>
            <person name="Jespersen J.S."/>
        </authorList>
    </citation>
    <scope>NUCLEOTIDE SEQUENCE</scope>
    <source>
        <tissue evidence="1">Brain</tissue>
    </source>
</reference>
<proteinExistence type="predicted"/>
<dbReference type="AlphaFoldDB" id="A0A1A7WDZ7"/>
<sequence>SNHFTWVTYCRVIKVAKAYMARISQYILMLVSREIIVSE</sequence>
<evidence type="ECO:0000313" key="1">
    <source>
        <dbReference type="EMBL" id="SBP03754.1"/>
    </source>
</evidence>
<feature type="non-terminal residue" evidence="1">
    <location>
        <position position="39"/>
    </location>
</feature>
<feature type="non-terminal residue" evidence="1">
    <location>
        <position position="1"/>
    </location>
</feature>
<dbReference type="EMBL" id="HADW01002354">
    <property type="protein sequence ID" value="SBP03754.1"/>
    <property type="molecule type" value="Transcribed_RNA"/>
</dbReference>
<organism evidence="1">
    <name type="scientific">Iconisemion striatum</name>
    <dbReference type="NCBI Taxonomy" id="60296"/>
    <lineage>
        <taxon>Eukaryota</taxon>
        <taxon>Metazoa</taxon>
        <taxon>Chordata</taxon>
        <taxon>Craniata</taxon>
        <taxon>Vertebrata</taxon>
        <taxon>Euteleostomi</taxon>
        <taxon>Actinopterygii</taxon>
        <taxon>Neopterygii</taxon>
        <taxon>Teleostei</taxon>
        <taxon>Neoteleostei</taxon>
        <taxon>Acanthomorphata</taxon>
        <taxon>Ovalentaria</taxon>
        <taxon>Atherinomorphae</taxon>
        <taxon>Cyprinodontiformes</taxon>
        <taxon>Nothobranchiidae</taxon>
        <taxon>Iconisemion</taxon>
    </lineage>
</organism>
<reference evidence="1" key="2">
    <citation type="submission" date="2016-06" db="EMBL/GenBank/DDBJ databases">
        <title>The genome of a short-lived fish provides insights into sex chromosome evolution and the genetic control of aging.</title>
        <authorList>
            <person name="Reichwald K."/>
            <person name="Felder M."/>
            <person name="Petzold A."/>
            <person name="Koch P."/>
            <person name="Groth M."/>
            <person name="Platzer M."/>
        </authorList>
    </citation>
    <scope>NUCLEOTIDE SEQUENCE</scope>
    <source>
        <tissue evidence="1">Brain</tissue>
    </source>
</reference>
<accession>A0A1A7WDZ7</accession>
<gene>
    <name evidence="1" type="primary">Nfu_g_1_018811</name>
</gene>